<dbReference type="Pfam" id="PF00429">
    <property type="entry name" value="TLV_coat"/>
    <property type="match status" value="1"/>
</dbReference>
<evidence type="ECO:0000313" key="4">
    <source>
        <dbReference type="EMBL" id="KAL2102117.1"/>
    </source>
</evidence>
<keyword evidence="2" id="KW-0472">Membrane</keyword>
<evidence type="ECO:0000313" key="5">
    <source>
        <dbReference type="Proteomes" id="UP001591681"/>
    </source>
</evidence>
<sequence length="420" mass="46441">MTTFMTTVVLIVMINVVTGLYDSHQDVHKSNVFLKTAHGYADAKGDTDCWVCGLMPSAVDTYPYIAIPFTLGEYVTAYNHVDSPWFNPNVTFYSMKVGTTPPERVKLSLAPKGLLCWVNSGLIDMGMSKCEYYVKVGQPSVTITWVGGQEILPLPPRMKMFKVGNVTSDARAAVNGTMFVCGKYAYPYLPPQWQGTCYLAYVIPAVRTVERQHLFKNHRPKRDMFGNHLLVATPTQKFFSALIPTYGMTVALDEIRDLATIVEKVANDSSIAIKEMNGELRALRMMTLQNRLALDIVLAAKGGTCAVIEQECCTFVPDTSQDVDKFVTDIYKQVSTLKTDLQTGSKGWSLTEWISSWGGALLGQIFQIAVPILLCVALIALTVQLSCCLLKRAARPKVVRVKVQEGGFDPIVGEAFFMPV</sequence>
<protein>
    <submittedName>
        <fullName evidence="4">Uncharacterized protein</fullName>
    </submittedName>
</protein>
<keyword evidence="2" id="KW-0812">Transmembrane</keyword>
<dbReference type="InterPro" id="IPR018154">
    <property type="entry name" value="TLV/ENV_coat_polyprotein"/>
</dbReference>
<dbReference type="Proteomes" id="UP001591681">
    <property type="component" value="Unassembled WGS sequence"/>
</dbReference>
<dbReference type="SUPFAM" id="SSF58069">
    <property type="entry name" value="Virus ectodomain"/>
    <property type="match status" value="1"/>
</dbReference>
<feature type="chain" id="PRO_5044786169" evidence="3">
    <location>
        <begin position="20"/>
        <end position="420"/>
    </location>
</feature>
<keyword evidence="2" id="KW-1133">Transmembrane helix</keyword>
<keyword evidence="3" id="KW-0732">Signal</keyword>
<accession>A0ABD1KSJ8</accession>
<dbReference type="PANTHER" id="PTHR10424">
    <property type="entry name" value="VIRAL ENVELOPE PROTEIN"/>
    <property type="match status" value="1"/>
</dbReference>
<evidence type="ECO:0000256" key="3">
    <source>
        <dbReference type="SAM" id="SignalP"/>
    </source>
</evidence>
<dbReference type="Gene3D" id="1.10.287.210">
    <property type="match status" value="1"/>
</dbReference>
<reference evidence="4 5" key="1">
    <citation type="submission" date="2024-09" db="EMBL/GenBank/DDBJ databases">
        <title>A chromosome-level genome assembly of Gray's grenadier anchovy, Coilia grayii.</title>
        <authorList>
            <person name="Fu Z."/>
        </authorList>
    </citation>
    <scope>NUCLEOTIDE SEQUENCE [LARGE SCALE GENOMIC DNA]</scope>
    <source>
        <strain evidence="4">G4</strain>
        <tissue evidence="4">Muscle</tissue>
    </source>
</reference>
<organism evidence="4 5">
    <name type="scientific">Coilia grayii</name>
    <name type="common">Gray's grenadier anchovy</name>
    <dbReference type="NCBI Taxonomy" id="363190"/>
    <lineage>
        <taxon>Eukaryota</taxon>
        <taxon>Metazoa</taxon>
        <taxon>Chordata</taxon>
        <taxon>Craniata</taxon>
        <taxon>Vertebrata</taxon>
        <taxon>Euteleostomi</taxon>
        <taxon>Actinopterygii</taxon>
        <taxon>Neopterygii</taxon>
        <taxon>Teleostei</taxon>
        <taxon>Clupei</taxon>
        <taxon>Clupeiformes</taxon>
        <taxon>Clupeoidei</taxon>
        <taxon>Engraulidae</taxon>
        <taxon>Coilinae</taxon>
        <taxon>Coilia</taxon>
    </lineage>
</organism>
<dbReference type="EMBL" id="JBHFQA010000002">
    <property type="protein sequence ID" value="KAL2102117.1"/>
    <property type="molecule type" value="Genomic_DNA"/>
</dbReference>
<dbReference type="PANTHER" id="PTHR10424:SF73">
    <property type="entry name" value="ENDOGENOUS RETROVIRUS GROUP FC1 ENV POLYPROTEIN-RELATED"/>
    <property type="match status" value="1"/>
</dbReference>
<dbReference type="AlphaFoldDB" id="A0ABD1KSJ8"/>
<feature type="signal peptide" evidence="3">
    <location>
        <begin position="1"/>
        <end position="19"/>
    </location>
</feature>
<evidence type="ECO:0000256" key="1">
    <source>
        <dbReference type="ARBA" id="ARBA00023157"/>
    </source>
</evidence>
<evidence type="ECO:0000256" key="2">
    <source>
        <dbReference type="SAM" id="Phobius"/>
    </source>
</evidence>
<keyword evidence="5" id="KW-1185">Reference proteome</keyword>
<proteinExistence type="predicted"/>
<comment type="caution">
    <text evidence="4">The sequence shown here is derived from an EMBL/GenBank/DDBJ whole genome shotgun (WGS) entry which is preliminary data.</text>
</comment>
<feature type="transmembrane region" description="Helical" evidence="2">
    <location>
        <begin position="368"/>
        <end position="390"/>
    </location>
</feature>
<keyword evidence="1" id="KW-1015">Disulfide bond</keyword>
<gene>
    <name evidence="4" type="ORF">ACEWY4_001285</name>
</gene>
<name>A0ABD1KSJ8_9TELE</name>